<name>M5RU24_9BACT</name>
<dbReference type="PATRIC" id="fig|1265738.3.peg.249"/>
<dbReference type="Proteomes" id="UP000011991">
    <property type="component" value="Unassembled WGS sequence"/>
</dbReference>
<proteinExistence type="predicted"/>
<reference evidence="1 2" key="1">
    <citation type="journal article" date="2013" name="Mar. Genomics">
        <title>Expression of sulfatases in Rhodopirellula baltica and the diversity of sulfatases in the genus Rhodopirellula.</title>
        <authorList>
            <person name="Wegner C.E."/>
            <person name="Richter-Heitmann T."/>
            <person name="Klindworth A."/>
            <person name="Klockow C."/>
            <person name="Richter M."/>
            <person name="Achstetter T."/>
            <person name="Glockner F.O."/>
            <person name="Harder J."/>
        </authorList>
    </citation>
    <scope>NUCLEOTIDE SEQUENCE [LARGE SCALE GENOMIC DNA]</scope>
    <source>
        <strain evidence="1 2">SM1</strain>
    </source>
</reference>
<accession>M5RU24</accession>
<dbReference type="EMBL" id="ANOG01000029">
    <property type="protein sequence ID" value="EMI22833.1"/>
    <property type="molecule type" value="Genomic_DNA"/>
</dbReference>
<comment type="caution">
    <text evidence="1">The sequence shown here is derived from an EMBL/GenBank/DDBJ whole genome shotgun (WGS) entry which is preliminary data.</text>
</comment>
<sequence length="54" mass="5933">MDIERNFSFSKGDRLRATRIASEGFATNSRAFEAASHLASSHALRPILQAAKQV</sequence>
<dbReference type="AlphaFoldDB" id="M5RU24"/>
<gene>
    <name evidence="1" type="ORF">RMSM_00242</name>
</gene>
<protein>
    <submittedName>
        <fullName evidence="1">Uncharacterized protein</fullName>
    </submittedName>
</protein>
<organism evidence="1 2">
    <name type="scientific">Rhodopirellula maiorica SM1</name>
    <dbReference type="NCBI Taxonomy" id="1265738"/>
    <lineage>
        <taxon>Bacteria</taxon>
        <taxon>Pseudomonadati</taxon>
        <taxon>Planctomycetota</taxon>
        <taxon>Planctomycetia</taxon>
        <taxon>Pirellulales</taxon>
        <taxon>Pirellulaceae</taxon>
        <taxon>Novipirellula</taxon>
    </lineage>
</organism>
<keyword evidence="2" id="KW-1185">Reference proteome</keyword>
<evidence type="ECO:0000313" key="1">
    <source>
        <dbReference type="EMBL" id="EMI22833.1"/>
    </source>
</evidence>
<evidence type="ECO:0000313" key="2">
    <source>
        <dbReference type="Proteomes" id="UP000011991"/>
    </source>
</evidence>